<comment type="caution">
    <text evidence="2">The sequence shown here is derived from an EMBL/GenBank/DDBJ whole genome shotgun (WGS) entry which is preliminary data.</text>
</comment>
<organism evidence="2 3">
    <name type="scientific">Roseburia inulinivorans DSM 16841</name>
    <dbReference type="NCBI Taxonomy" id="622312"/>
    <lineage>
        <taxon>Bacteria</taxon>
        <taxon>Bacillati</taxon>
        <taxon>Bacillota</taxon>
        <taxon>Clostridia</taxon>
        <taxon>Lachnospirales</taxon>
        <taxon>Lachnospiraceae</taxon>
        <taxon>Roseburia</taxon>
    </lineage>
</organism>
<dbReference type="EMBL" id="ACFY01000040">
    <property type="protein sequence ID" value="EEG95132.1"/>
    <property type="molecule type" value="Genomic_DNA"/>
</dbReference>
<evidence type="ECO:0000313" key="2">
    <source>
        <dbReference type="EMBL" id="EEG95132.1"/>
    </source>
</evidence>
<proteinExistence type="predicted"/>
<sequence length="98" mass="11359">MENIVYEAEELFALYIKKLLLLASRLGNPGLPDCLVITVEALSRELTELFGKVAEDLGLGRSQLILQDRKESFYYFVYNQKQELWLHDIFCLTAVEMK</sequence>
<dbReference type="Proteomes" id="UP000003561">
    <property type="component" value="Unassembled WGS sequence"/>
</dbReference>
<name>C0FQB0_9FIRM</name>
<accession>C0FQB0</accession>
<dbReference type="InterPro" id="IPR043770">
    <property type="entry name" value="DUF5716_C"/>
</dbReference>
<dbReference type="Pfam" id="PF18980">
    <property type="entry name" value="DUF5716_C"/>
    <property type="match status" value="1"/>
</dbReference>
<reference evidence="2 3" key="1">
    <citation type="submission" date="2009-02" db="EMBL/GenBank/DDBJ databases">
        <authorList>
            <person name="Fulton L."/>
            <person name="Clifton S."/>
            <person name="Fulton B."/>
            <person name="Xu J."/>
            <person name="Minx P."/>
            <person name="Pepin K.H."/>
            <person name="Johnson M."/>
            <person name="Bhonagiri V."/>
            <person name="Nash W.E."/>
            <person name="Mardis E.R."/>
            <person name="Wilson R.K."/>
        </authorList>
    </citation>
    <scope>NUCLEOTIDE SEQUENCE [LARGE SCALE GENOMIC DNA]</scope>
    <source>
        <strain evidence="2 3">DSM 16841</strain>
    </source>
</reference>
<reference evidence="2 3" key="2">
    <citation type="submission" date="2009-03" db="EMBL/GenBank/DDBJ databases">
        <title>Draft genome sequence of Roseburia inulinivorans (DSM 16841).</title>
        <authorList>
            <person name="Sudarsanam P."/>
            <person name="Ley R."/>
            <person name="Guruge J."/>
            <person name="Turnbaugh P.J."/>
            <person name="Mahowald M."/>
            <person name="Liep D."/>
            <person name="Gordon J."/>
        </authorList>
    </citation>
    <scope>NUCLEOTIDE SEQUENCE [LARGE SCALE GENOMIC DNA]</scope>
    <source>
        <strain evidence="2 3">DSM 16841</strain>
    </source>
</reference>
<gene>
    <name evidence="2" type="ORF">ROSEINA2194_00914</name>
</gene>
<evidence type="ECO:0000259" key="1">
    <source>
        <dbReference type="Pfam" id="PF18980"/>
    </source>
</evidence>
<protein>
    <recommendedName>
        <fullName evidence="1">DUF5716 domain-containing protein</fullName>
    </recommendedName>
</protein>
<dbReference type="AlphaFoldDB" id="C0FQB0"/>
<evidence type="ECO:0000313" key="3">
    <source>
        <dbReference type="Proteomes" id="UP000003561"/>
    </source>
</evidence>
<feature type="domain" description="DUF5716" evidence="1">
    <location>
        <begin position="35"/>
        <end position="93"/>
    </location>
</feature>